<dbReference type="SFLD" id="SFLDG01386">
    <property type="entry name" value="main_SPASM_domain-containing"/>
    <property type="match status" value="1"/>
</dbReference>
<dbReference type="SUPFAM" id="SSF102114">
    <property type="entry name" value="Radical SAM enzymes"/>
    <property type="match status" value="1"/>
</dbReference>
<name>A0A8S9Z2H6_9TREM</name>
<dbReference type="SFLD" id="SFLDS00029">
    <property type="entry name" value="Radical_SAM"/>
    <property type="match status" value="1"/>
</dbReference>
<dbReference type="GO" id="GO:0046872">
    <property type="term" value="F:metal ion binding"/>
    <property type="evidence" value="ECO:0007669"/>
    <property type="project" value="UniProtKB-KW"/>
</dbReference>
<keyword evidence="13" id="KW-1185">Reference proteome</keyword>
<dbReference type="GO" id="GO:0006777">
    <property type="term" value="P:Mo-molybdopterin cofactor biosynthetic process"/>
    <property type="evidence" value="ECO:0007669"/>
    <property type="project" value="UniProtKB-KW"/>
</dbReference>
<dbReference type="InterPro" id="IPR050105">
    <property type="entry name" value="MoCo_biosynth_MoaA/MoaC"/>
</dbReference>
<dbReference type="InterPro" id="IPR007197">
    <property type="entry name" value="rSAM"/>
</dbReference>
<feature type="domain" description="Radical SAM core" evidence="11">
    <location>
        <begin position="21"/>
        <end position="238"/>
    </location>
</feature>
<dbReference type="InterPro" id="IPR040064">
    <property type="entry name" value="MoaA-like"/>
</dbReference>
<reference evidence="12" key="1">
    <citation type="submission" date="2019-07" db="EMBL/GenBank/DDBJ databases">
        <title>Annotation for the trematode Paragonimus miyazaki's.</title>
        <authorList>
            <person name="Choi Y.-J."/>
        </authorList>
    </citation>
    <scope>NUCLEOTIDE SEQUENCE</scope>
    <source>
        <strain evidence="12">Japan</strain>
    </source>
</reference>
<protein>
    <recommendedName>
        <fullName evidence="11">Radical SAM core domain-containing protein</fullName>
    </recommendedName>
</protein>
<keyword evidence="3" id="KW-0949">S-adenosyl-L-methionine</keyword>
<keyword evidence="6" id="KW-0408">Iron</keyword>
<evidence type="ECO:0000256" key="1">
    <source>
        <dbReference type="ARBA" id="ARBA00005046"/>
    </source>
</evidence>
<accession>A0A8S9Z2H6</accession>
<dbReference type="Pfam" id="PF01967">
    <property type="entry name" value="MoaC"/>
    <property type="match status" value="1"/>
</dbReference>
<dbReference type="CDD" id="cd01335">
    <property type="entry name" value="Radical_SAM"/>
    <property type="match status" value="1"/>
</dbReference>
<dbReference type="SMART" id="SM00729">
    <property type="entry name" value="Elp3"/>
    <property type="match status" value="1"/>
</dbReference>
<dbReference type="Proteomes" id="UP000822476">
    <property type="component" value="Unassembled WGS sequence"/>
</dbReference>
<evidence type="ECO:0000256" key="9">
    <source>
        <dbReference type="ARBA" id="ARBA00023150"/>
    </source>
</evidence>
<dbReference type="InterPro" id="IPR013483">
    <property type="entry name" value="MoaA"/>
</dbReference>
<dbReference type="InterPro" id="IPR058240">
    <property type="entry name" value="rSAM_sf"/>
</dbReference>
<comment type="pathway">
    <text evidence="1">Cofactor biosynthesis; molybdopterin biosynthesis.</text>
</comment>
<dbReference type="GO" id="GO:0051539">
    <property type="term" value="F:4 iron, 4 sulfur cluster binding"/>
    <property type="evidence" value="ECO:0007669"/>
    <property type="project" value="UniProtKB-KW"/>
</dbReference>
<dbReference type="PANTHER" id="PTHR22960:SF0">
    <property type="entry name" value="MOLYBDENUM COFACTOR BIOSYNTHESIS PROTEIN 1"/>
    <property type="match status" value="1"/>
</dbReference>
<keyword evidence="9" id="KW-0501">Molybdenum cofactor biosynthesis</keyword>
<sequence length="505" mass="56347">MSVTFPTVKEKLLRFTKLTDRFNRLHDYLRISLTERCNLHCSYCRPPTLASSCTEQCTVSTNELLFLTRYFVQRGVTKIRLTGGEPLMFKDLPEIITSLDHIRTSDKNLQQICMTSNGVGFTRKASLLKTCGLDSVTISLDSLNPARVKQLTGYPVFKQAFGAIYAALENEFNPVKVNCVVIRGFNDDEICDFAQLTKNLPIEVRFIEYMPFGGNKWDQAKLVSYGEMMEKLRTNFPLFKRIATESSSTAKMYQIENWPGKVGFITSMTSNFCAGCTRLRLTADGHLKPCLHGTDEVDLISILRKANLNPDDLQSTSIFQSLEHEQESSNLYSAVKQLNILVDAALNRKAKEHSELTSPPLVRWAKARSQVQLSQELLEELGLPSDGRLNSSQSSLITPKGNVFLVAKLAAIQAAKYTPSLLPLCHQVPLSHVDVDIWFENECVLIESTVKAVLQSTGVEMEALTSVSVAALTVYDMLKSLKKGHIKIVATELLEKHGGSSDTSF</sequence>
<comment type="caution">
    <text evidence="12">The sequence shown here is derived from an EMBL/GenBank/DDBJ whole genome shotgun (WGS) entry which is preliminary data.</text>
</comment>
<keyword evidence="2" id="KW-0004">4Fe-4S</keyword>
<keyword evidence="7" id="KW-0411">Iron-sulfur</keyword>
<organism evidence="12 13">
    <name type="scientific">Paragonimus skrjabini miyazakii</name>
    <dbReference type="NCBI Taxonomy" id="59628"/>
    <lineage>
        <taxon>Eukaryota</taxon>
        <taxon>Metazoa</taxon>
        <taxon>Spiralia</taxon>
        <taxon>Lophotrochozoa</taxon>
        <taxon>Platyhelminthes</taxon>
        <taxon>Trematoda</taxon>
        <taxon>Digenea</taxon>
        <taxon>Plagiorchiida</taxon>
        <taxon>Troglotremata</taxon>
        <taxon>Troglotrematidae</taxon>
        <taxon>Paragonimus</taxon>
    </lineage>
</organism>
<dbReference type="GO" id="GO:0061799">
    <property type="term" value="F:cyclic pyranopterin monophosphate synthase activity"/>
    <property type="evidence" value="ECO:0007669"/>
    <property type="project" value="TreeGrafter"/>
</dbReference>
<dbReference type="GO" id="GO:0005525">
    <property type="term" value="F:GTP binding"/>
    <property type="evidence" value="ECO:0007669"/>
    <property type="project" value="UniProtKB-KW"/>
</dbReference>
<dbReference type="InterPro" id="IPR002820">
    <property type="entry name" value="Mopterin_CF_biosynth-C_dom"/>
</dbReference>
<dbReference type="AlphaFoldDB" id="A0A8S9Z2H6"/>
<dbReference type="Pfam" id="PF06463">
    <property type="entry name" value="Mob_synth_C"/>
    <property type="match status" value="1"/>
</dbReference>
<evidence type="ECO:0000256" key="5">
    <source>
        <dbReference type="ARBA" id="ARBA00022741"/>
    </source>
</evidence>
<dbReference type="SFLD" id="SFLDG01067">
    <property type="entry name" value="SPASM/twitch_domain_containing"/>
    <property type="match status" value="1"/>
</dbReference>
<keyword evidence="5" id="KW-0547">Nucleotide-binding</keyword>
<keyword evidence="8" id="KW-0342">GTP-binding</keyword>
<evidence type="ECO:0000256" key="4">
    <source>
        <dbReference type="ARBA" id="ARBA00022723"/>
    </source>
</evidence>
<dbReference type="SFLD" id="SFLDG01383">
    <property type="entry name" value="cyclic_pyranopterin_phosphate"/>
    <property type="match status" value="1"/>
</dbReference>
<dbReference type="InterPro" id="IPR010505">
    <property type="entry name" value="MoaA_twitch"/>
</dbReference>
<evidence type="ECO:0000256" key="10">
    <source>
        <dbReference type="ARBA" id="ARBA00023239"/>
    </source>
</evidence>
<gene>
    <name evidence="12" type="ORF">EG68_01837</name>
</gene>
<dbReference type="InterPro" id="IPR036522">
    <property type="entry name" value="MoaC_sf"/>
</dbReference>
<evidence type="ECO:0000256" key="8">
    <source>
        <dbReference type="ARBA" id="ARBA00023134"/>
    </source>
</evidence>
<evidence type="ECO:0000259" key="11">
    <source>
        <dbReference type="PROSITE" id="PS51918"/>
    </source>
</evidence>
<evidence type="ECO:0000313" key="12">
    <source>
        <dbReference type="EMBL" id="KAF7261112.1"/>
    </source>
</evidence>
<dbReference type="OrthoDB" id="429626at2759"/>
<proteinExistence type="predicted"/>
<evidence type="ECO:0000313" key="13">
    <source>
        <dbReference type="Proteomes" id="UP000822476"/>
    </source>
</evidence>
<dbReference type="PROSITE" id="PS51918">
    <property type="entry name" value="RADICAL_SAM"/>
    <property type="match status" value="1"/>
</dbReference>
<dbReference type="SUPFAM" id="SSF55040">
    <property type="entry name" value="Molybdenum cofactor biosynthesis protein C, MoaC"/>
    <property type="match status" value="1"/>
</dbReference>
<dbReference type="GO" id="GO:0061798">
    <property type="term" value="F:GTP 3',8'-cyclase activity"/>
    <property type="evidence" value="ECO:0007669"/>
    <property type="project" value="TreeGrafter"/>
</dbReference>
<keyword evidence="10" id="KW-0456">Lyase</keyword>
<dbReference type="Gene3D" id="3.30.70.640">
    <property type="entry name" value="Molybdopterin cofactor biosynthesis C (MoaC) domain"/>
    <property type="match status" value="1"/>
</dbReference>
<dbReference type="InterPro" id="IPR013785">
    <property type="entry name" value="Aldolase_TIM"/>
</dbReference>
<evidence type="ECO:0000256" key="6">
    <source>
        <dbReference type="ARBA" id="ARBA00023004"/>
    </source>
</evidence>
<evidence type="ECO:0000256" key="3">
    <source>
        <dbReference type="ARBA" id="ARBA00022691"/>
    </source>
</evidence>
<keyword evidence="4" id="KW-0479">Metal-binding</keyword>
<evidence type="ECO:0000256" key="2">
    <source>
        <dbReference type="ARBA" id="ARBA00022485"/>
    </source>
</evidence>
<dbReference type="InterPro" id="IPR006638">
    <property type="entry name" value="Elp3/MiaA/NifB-like_rSAM"/>
</dbReference>
<dbReference type="NCBIfam" id="TIGR02666">
    <property type="entry name" value="moaA"/>
    <property type="match status" value="1"/>
</dbReference>
<dbReference type="PANTHER" id="PTHR22960">
    <property type="entry name" value="MOLYBDOPTERIN COFACTOR SYNTHESIS PROTEIN A"/>
    <property type="match status" value="1"/>
</dbReference>
<dbReference type="EMBL" id="JTDE01000483">
    <property type="protein sequence ID" value="KAF7261112.1"/>
    <property type="molecule type" value="Genomic_DNA"/>
</dbReference>
<dbReference type="Gene3D" id="3.20.20.70">
    <property type="entry name" value="Aldolase class I"/>
    <property type="match status" value="1"/>
</dbReference>
<evidence type="ECO:0000256" key="7">
    <source>
        <dbReference type="ARBA" id="ARBA00023014"/>
    </source>
</evidence>
<dbReference type="CDD" id="cd21117">
    <property type="entry name" value="Twitch_MoaA"/>
    <property type="match status" value="1"/>
</dbReference>
<dbReference type="Pfam" id="PF04055">
    <property type="entry name" value="Radical_SAM"/>
    <property type="match status" value="1"/>
</dbReference>